<feature type="transmembrane region" description="Helical" evidence="7">
    <location>
        <begin position="6"/>
        <end position="30"/>
    </location>
</feature>
<sequence>MPIADSQVFIALFLSLVTGIFAVRLGVALYK</sequence>
<reference evidence="8" key="1">
    <citation type="journal article" date="2014" name="BMC Evol. Biol.">
        <title>Chloroplast phylogenomic analysis resolves deep-level relationships within the green algal class Trebouxiophyceae.</title>
        <authorList>
            <person name="Lemieux C."/>
            <person name="Otis C."/>
            <person name="Turmel M."/>
        </authorList>
    </citation>
    <scope>NUCLEOTIDE SEQUENCE</scope>
</reference>
<dbReference type="GO" id="GO:0009522">
    <property type="term" value="C:photosystem I"/>
    <property type="evidence" value="ECO:0007669"/>
    <property type="project" value="UniProtKB-KW"/>
</dbReference>
<dbReference type="EMBL" id="KM462886">
    <property type="protein sequence ID" value="AIT95501.1"/>
    <property type="molecule type" value="Genomic_DNA"/>
</dbReference>
<keyword evidence="8" id="KW-0934">Plastid</keyword>
<evidence type="ECO:0000256" key="2">
    <source>
        <dbReference type="ARBA" id="ARBA00022692"/>
    </source>
</evidence>
<dbReference type="HAMAP" id="MF_00828">
    <property type="entry name" value="PSI_PsaM"/>
    <property type="match status" value="1"/>
</dbReference>
<keyword evidence="3 7" id="KW-0603">Photosystem I</keyword>
<evidence type="ECO:0000313" key="8">
    <source>
        <dbReference type="EMBL" id="AIT95501.1"/>
    </source>
</evidence>
<comment type="subcellular location">
    <subcellularLocation>
        <location evidence="7">Plastid</location>
        <location evidence="7">Chloroplast thylakoid membrane</location>
        <topology evidence="7">Single-pass membrane protein</topology>
    </subcellularLocation>
</comment>
<keyword evidence="1 7" id="KW-0602">Photosynthesis</keyword>
<gene>
    <name evidence="7 8" type="primary">psaM</name>
</gene>
<evidence type="ECO:0000256" key="1">
    <source>
        <dbReference type="ARBA" id="ARBA00022531"/>
    </source>
</evidence>
<dbReference type="SUPFAM" id="SSF81548">
    <property type="entry name" value="Subunit XII of photosystem I reaction centre, PsaM"/>
    <property type="match status" value="1"/>
</dbReference>
<protein>
    <recommendedName>
        <fullName evidence="7">Photosystem I reaction center subunit XII</fullName>
    </recommendedName>
    <alternativeName>
        <fullName evidence="7">PSI-M</fullName>
    </alternativeName>
</protein>
<dbReference type="NCBIfam" id="TIGR03053">
    <property type="entry name" value="PS_I_psaM"/>
    <property type="match status" value="1"/>
</dbReference>
<proteinExistence type="inferred from homology"/>
<evidence type="ECO:0000256" key="5">
    <source>
        <dbReference type="ARBA" id="ARBA00023078"/>
    </source>
</evidence>
<dbReference type="GO" id="GO:0015979">
    <property type="term" value="P:photosynthesis"/>
    <property type="evidence" value="ECO:0007669"/>
    <property type="project" value="UniProtKB-UniRule"/>
</dbReference>
<dbReference type="GeneID" id="22161187"/>
<keyword evidence="6 7" id="KW-0472">Membrane</keyword>
<dbReference type="AlphaFoldDB" id="A0A097KQP7"/>
<name>A0A097KQP7_9CHLO</name>
<dbReference type="Pfam" id="PF07465">
    <property type="entry name" value="PsaM"/>
    <property type="match status" value="1"/>
</dbReference>
<evidence type="ECO:0000256" key="7">
    <source>
        <dbReference type="HAMAP-Rule" id="MF_00828"/>
    </source>
</evidence>
<evidence type="ECO:0000256" key="4">
    <source>
        <dbReference type="ARBA" id="ARBA00022989"/>
    </source>
</evidence>
<evidence type="ECO:0000256" key="3">
    <source>
        <dbReference type="ARBA" id="ARBA00022836"/>
    </source>
</evidence>
<organism evidence="8">
    <name type="scientific">Pseudochloris wilhelmii</name>
    <dbReference type="NCBI Taxonomy" id="1418016"/>
    <lineage>
        <taxon>Eukaryota</taxon>
        <taxon>Viridiplantae</taxon>
        <taxon>Chlorophyta</taxon>
        <taxon>core chlorophytes</taxon>
        <taxon>Trebouxiophyceae</taxon>
        <taxon>Chlorellales</taxon>
        <taxon>Chlorellaceae</taxon>
        <taxon>Pseudochloris</taxon>
    </lineage>
</organism>
<dbReference type="GO" id="GO:0009535">
    <property type="term" value="C:chloroplast thylakoid membrane"/>
    <property type="evidence" value="ECO:0007669"/>
    <property type="project" value="UniProtKB-SubCell"/>
</dbReference>
<dbReference type="InterPro" id="IPR037279">
    <property type="entry name" value="PSI_PsaM_sf"/>
</dbReference>
<dbReference type="RefSeq" id="YP_009106710.1">
    <property type="nucleotide sequence ID" value="NC_025547.1"/>
</dbReference>
<comment type="similarity">
    <text evidence="7">Belongs to the PsaM family.</text>
</comment>
<dbReference type="InterPro" id="IPR010010">
    <property type="entry name" value="PSI_PsaM"/>
</dbReference>
<keyword evidence="4 7" id="KW-1133">Transmembrane helix</keyword>
<keyword evidence="2 7" id="KW-0812">Transmembrane</keyword>
<keyword evidence="8" id="KW-0150">Chloroplast</keyword>
<accession>A0A097KQP7</accession>
<geneLocation type="chloroplast" evidence="8"/>
<keyword evidence="5 7" id="KW-0793">Thylakoid</keyword>
<evidence type="ECO:0000256" key="6">
    <source>
        <dbReference type="ARBA" id="ARBA00023136"/>
    </source>
</evidence>